<dbReference type="AlphaFoldDB" id="A0A165KL31"/>
<organism evidence="1 2">
    <name type="scientific">Daedalea quercina L-15889</name>
    <dbReference type="NCBI Taxonomy" id="1314783"/>
    <lineage>
        <taxon>Eukaryota</taxon>
        <taxon>Fungi</taxon>
        <taxon>Dikarya</taxon>
        <taxon>Basidiomycota</taxon>
        <taxon>Agaricomycotina</taxon>
        <taxon>Agaricomycetes</taxon>
        <taxon>Polyporales</taxon>
        <taxon>Fomitopsis</taxon>
    </lineage>
</organism>
<proteinExistence type="predicted"/>
<keyword evidence="2" id="KW-1185">Reference proteome</keyword>
<evidence type="ECO:0000313" key="1">
    <source>
        <dbReference type="EMBL" id="KZT63277.1"/>
    </source>
</evidence>
<accession>A0A165KL31</accession>
<name>A0A165KL31_9APHY</name>
<reference evidence="1 2" key="1">
    <citation type="journal article" date="2016" name="Mol. Biol. Evol.">
        <title>Comparative Genomics of Early-Diverging Mushroom-Forming Fungi Provides Insights into the Origins of Lignocellulose Decay Capabilities.</title>
        <authorList>
            <person name="Nagy L.G."/>
            <person name="Riley R."/>
            <person name="Tritt A."/>
            <person name="Adam C."/>
            <person name="Daum C."/>
            <person name="Floudas D."/>
            <person name="Sun H."/>
            <person name="Yadav J.S."/>
            <person name="Pangilinan J."/>
            <person name="Larsson K.H."/>
            <person name="Matsuura K."/>
            <person name="Barry K."/>
            <person name="Labutti K."/>
            <person name="Kuo R."/>
            <person name="Ohm R.A."/>
            <person name="Bhattacharya S.S."/>
            <person name="Shirouzu T."/>
            <person name="Yoshinaga Y."/>
            <person name="Martin F.M."/>
            <person name="Grigoriev I.V."/>
            <person name="Hibbett D.S."/>
        </authorList>
    </citation>
    <scope>NUCLEOTIDE SEQUENCE [LARGE SCALE GENOMIC DNA]</scope>
    <source>
        <strain evidence="1 2">L-15889</strain>
    </source>
</reference>
<dbReference type="Proteomes" id="UP000076727">
    <property type="component" value="Unassembled WGS sequence"/>
</dbReference>
<evidence type="ECO:0008006" key="3">
    <source>
        <dbReference type="Google" id="ProtNLM"/>
    </source>
</evidence>
<dbReference type="EMBL" id="KV429204">
    <property type="protein sequence ID" value="KZT63277.1"/>
    <property type="molecule type" value="Genomic_DNA"/>
</dbReference>
<dbReference type="SUPFAM" id="SSF52047">
    <property type="entry name" value="RNI-like"/>
    <property type="match status" value="1"/>
</dbReference>
<sequence length="550" mass="63211">MSDNEETIEIEFRPPQYAVVNGQFPILSQELIEYTADFLWDEPKQLARCCLVCSAWYHAAIRHLQKTMNVRSNNAMRDLVYLLMSKRESRDRYARALKSLVIADDFSKPFAHSFPMRLPGIAVKSLELSSLNWTKPFHPEFFKYLSRFTSVTALYLWRCRFGSTDDFEKVISTLPNLETLNLESITVLRATSILQDTRNAHRRNRAIRPQLRALCIWKPRSDGDRSKETSSLHTEPLHKTVFDRLALYSTGIIELRLSTTQFPSFLRLQSFLRHFPRLRIIALEGTPQWQVPDSSPDIESALLVTDAGIDAWDELYLIDMTSTVAAAFVELFLAQYRKVRELHISIRGLPSSALNRAVTALTQLSARTLTEFHWGLLASLEEWYQYKRAQADHPIPSLLIDNTRLEHLDIKLYAPSRLSMAWVYRTLLALFSRIGSTHLQRVLVAFELPKMWSGNLDPDTPTLPPTGAIAAFHAALSREEFAGLTELAKWENPPVRIMFNYETDLLSAPDEVSRASDAIGAFMDPLFEPWRCRGLVHIEMPYESWVDYDP</sequence>
<evidence type="ECO:0000313" key="2">
    <source>
        <dbReference type="Proteomes" id="UP000076727"/>
    </source>
</evidence>
<gene>
    <name evidence="1" type="ORF">DAEQUDRAFT_815749</name>
</gene>
<protein>
    <recommendedName>
        <fullName evidence="3">F-box domain-containing protein</fullName>
    </recommendedName>
</protein>
<dbReference type="Gene3D" id="3.80.10.10">
    <property type="entry name" value="Ribonuclease Inhibitor"/>
    <property type="match status" value="1"/>
</dbReference>
<dbReference type="OrthoDB" id="2801588at2759"/>
<dbReference type="InterPro" id="IPR032675">
    <property type="entry name" value="LRR_dom_sf"/>
</dbReference>